<organism evidence="1 2">
    <name type="scientific">miscellaneous Crenarchaeota group-15 archaeon DG-45</name>
    <dbReference type="NCBI Taxonomy" id="1685127"/>
    <lineage>
        <taxon>Archaea</taxon>
        <taxon>Candidatus Bathyarchaeota</taxon>
        <taxon>MCG-15</taxon>
    </lineage>
</organism>
<protein>
    <submittedName>
        <fullName evidence="1">Uncharacterized protein</fullName>
    </submittedName>
</protein>
<accession>A0A0M0BRV2</accession>
<proteinExistence type="predicted"/>
<dbReference type="Proteomes" id="UP000037210">
    <property type="component" value="Unassembled WGS sequence"/>
</dbReference>
<dbReference type="AlphaFoldDB" id="A0A0M0BRV2"/>
<reference evidence="1 2" key="1">
    <citation type="submission" date="2015-06" db="EMBL/GenBank/DDBJ databases">
        <title>New insights into the roles of widespread benthic archaea in carbon and nitrogen cycling.</title>
        <authorList>
            <person name="Lazar C.S."/>
            <person name="Baker B.J."/>
            <person name="Seitz K.W."/>
            <person name="Hyde A.S."/>
            <person name="Dick G.J."/>
            <person name="Hinrichs K.-U."/>
            <person name="Teske A.P."/>
        </authorList>
    </citation>
    <scope>NUCLEOTIDE SEQUENCE [LARGE SCALE GENOMIC DNA]</scope>
    <source>
        <strain evidence="1">DG-45</strain>
    </source>
</reference>
<evidence type="ECO:0000313" key="2">
    <source>
        <dbReference type="Proteomes" id="UP000037210"/>
    </source>
</evidence>
<name>A0A0M0BRV2_9ARCH</name>
<comment type="caution">
    <text evidence="1">The sequence shown here is derived from an EMBL/GenBank/DDBJ whole genome shotgun (WGS) entry which is preliminary data.</text>
</comment>
<gene>
    <name evidence="1" type="ORF">AC482_01625</name>
</gene>
<dbReference type="PATRIC" id="fig|1685127.3.peg.415"/>
<evidence type="ECO:0000313" key="1">
    <source>
        <dbReference type="EMBL" id="KON31164.1"/>
    </source>
</evidence>
<sequence length="253" mass="27190">MLSTLVIVAVLMASTVLAQAAEAPGYQISEMKADAATAKRIRYAAAVASAVRNVPSAAPFALANYADDGDLEDLEAVDIDEVVREYESLPDKPPPSRCIWILLARGSSWREGASEATDEAPGDMVPMGMRLAARRIWAVEDWALYKVFRGAVAHGEEGYPVEGYALLKDGSFWMKLRGEGIELEAVGRVHGGNAEDASGIRRCRSLCVRMKGEMAVDGGDYLFGAWGRAFRLCLRAVEPANAPEAAPTRAISA</sequence>
<dbReference type="EMBL" id="LFWZ01000011">
    <property type="protein sequence ID" value="KON31164.1"/>
    <property type="molecule type" value="Genomic_DNA"/>
</dbReference>